<organism evidence="1 2">
    <name type="scientific">Aspergillus bombycis</name>
    <dbReference type="NCBI Taxonomy" id="109264"/>
    <lineage>
        <taxon>Eukaryota</taxon>
        <taxon>Fungi</taxon>
        <taxon>Dikarya</taxon>
        <taxon>Ascomycota</taxon>
        <taxon>Pezizomycotina</taxon>
        <taxon>Eurotiomycetes</taxon>
        <taxon>Eurotiomycetidae</taxon>
        <taxon>Eurotiales</taxon>
        <taxon>Aspergillaceae</taxon>
        <taxon>Aspergillus</taxon>
    </lineage>
</organism>
<evidence type="ECO:0000313" key="2">
    <source>
        <dbReference type="Proteomes" id="UP000179179"/>
    </source>
</evidence>
<comment type="caution">
    <text evidence="1">The sequence shown here is derived from an EMBL/GenBank/DDBJ whole genome shotgun (WGS) entry which is preliminary data.</text>
</comment>
<reference evidence="1 2" key="1">
    <citation type="journal article" date="2016" name="Genome Biol. Evol.">
        <title>Draft genome sequence of an aflatoxigenic Aspergillus species, A. bombycis.</title>
        <authorList>
            <person name="Moore G.G."/>
            <person name="Mack B.M."/>
            <person name="Beltz S.B."/>
            <person name="Gilbert M.K."/>
        </authorList>
    </citation>
    <scope>NUCLEOTIDE SEQUENCE [LARGE SCALE GENOMIC DNA]</scope>
    <source>
        <strain evidence="2">NRRL 26010</strain>
    </source>
</reference>
<accession>A0A1F8A005</accession>
<sequence>MSSIPTRALLPLYTTRRNGILLTQRLPRPFAYREFPVPLRSFSTRFPVANKQTSSPNVNSNEPPQYPSFNFESLGMSKGTKAFVIAILCCFGTMETWFWCKAIWRWWQGKAEEVGTVQAAK</sequence>
<gene>
    <name evidence="1" type="ORF">ABOM_005762</name>
</gene>
<dbReference type="OrthoDB" id="5231661at2759"/>
<name>A0A1F8A005_9EURO</name>
<dbReference type="GeneID" id="34449152"/>
<proteinExistence type="predicted"/>
<dbReference type="Proteomes" id="UP000179179">
    <property type="component" value="Unassembled WGS sequence"/>
</dbReference>
<dbReference type="RefSeq" id="XP_022388748.1">
    <property type="nucleotide sequence ID" value="XM_022532891.1"/>
</dbReference>
<dbReference type="EMBL" id="LYCR01000047">
    <property type="protein sequence ID" value="OGM45031.1"/>
    <property type="molecule type" value="Genomic_DNA"/>
</dbReference>
<evidence type="ECO:0000313" key="1">
    <source>
        <dbReference type="EMBL" id="OGM45031.1"/>
    </source>
</evidence>
<keyword evidence="2" id="KW-1185">Reference proteome</keyword>
<dbReference type="AlphaFoldDB" id="A0A1F8A005"/>
<protein>
    <submittedName>
        <fullName evidence="1">Uncharacterized protein</fullName>
    </submittedName>
</protein>